<dbReference type="EnsemblMetazoa" id="CJA38909a.1">
    <property type="protein sequence ID" value="CJA38909a.1"/>
    <property type="gene ID" value="WBGene00214756"/>
</dbReference>
<protein>
    <submittedName>
        <fullName evidence="2">Uncharacterized protein</fullName>
    </submittedName>
</protein>
<reference evidence="3" key="1">
    <citation type="submission" date="2010-08" db="EMBL/GenBank/DDBJ databases">
        <authorList>
            <consortium name="Caenorhabditis japonica Sequencing Consortium"/>
            <person name="Wilson R.K."/>
        </authorList>
    </citation>
    <scope>NUCLEOTIDE SEQUENCE [LARGE SCALE GENOMIC DNA]</scope>
    <source>
        <strain evidence="3">DF5081</strain>
    </source>
</reference>
<name>A0A8R1ERK4_CAEJA</name>
<feature type="region of interest" description="Disordered" evidence="1">
    <location>
        <begin position="13"/>
        <end position="37"/>
    </location>
</feature>
<proteinExistence type="predicted"/>
<accession>A0A8R1ERK4</accession>
<dbReference type="Proteomes" id="UP000005237">
    <property type="component" value="Unassembled WGS sequence"/>
</dbReference>
<reference evidence="2" key="2">
    <citation type="submission" date="2022-06" db="UniProtKB">
        <authorList>
            <consortium name="EnsemblMetazoa"/>
        </authorList>
    </citation>
    <scope>IDENTIFICATION</scope>
    <source>
        <strain evidence="2">DF5081</strain>
    </source>
</reference>
<organism evidence="2 3">
    <name type="scientific">Caenorhabditis japonica</name>
    <dbReference type="NCBI Taxonomy" id="281687"/>
    <lineage>
        <taxon>Eukaryota</taxon>
        <taxon>Metazoa</taxon>
        <taxon>Ecdysozoa</taxon>
        <taxon>Nematoda</taxon>
        <taxon>Chromadorea</taxon>
        <taxon>Rhabditida</taxon>
        <taxon>Rhabditina</taxon>
        <taxon>Rhabditomorpha</taxon>
        <taxon>Rhabditoidea</taxon>
        <taxon>Rhabditidae</taxon>
        <taxon>Peloderinae</taxon>
        <taxon>Caenorhabditis</taxon>
    </lineage>
</organism>
<evidence type="ECO:0000313" key="3">
    <source>
        <dbReference type="Proteomes" id="UP000005237"/>
    </source>
</evidence>
<evidence type="ECO:0000313" key="2">
    <source>
        <dbReference type="EnsemblMetazoa" id="CJA38909a.1"/>
    </source>
</evidence>
<evidence type="ECO:0000256" key="1">
    <source>
        <dbReference type="SAM" id="MobiDB-lite"/>
    </source>
</evidence>
<keyword evidence="3" id="KW-1185">Reference proteome</keyword>
<sequence length="69" mass="7837">MFFQYVSLFSESVEQNTVDNATDDEAAGQPENRVDQTLEEPEAIVEAENNSVQLNTQPLNHRTNEINVR</sequence>
<dbReference type="AlphaFoldDB" id="A0A8R1ERK4"/>